<dbReference type="GO" id="GO:0006302">
    <property type="term" value="P:double-strand break repair"/>
    <property type="evidence" value="ECO:0007669"/>
    <property type="project" value="InterPro"/>
</dbReference>
<proteinExistence type="inferred from homology"/>
<dbReference type="InterPro" id="IPR038729">
    <property type="entry name" value="Rad50/SbcC_AAA"/>
</dbReference>
<dbReference type="SUPFAM" id="SSF52540">
    <property type="entry name" value="P-loop containing nucleoside triphosphate hydrolases"/>
    <property type="match status" value="1"/>
</dbReference>
<comment type="caution">
    <text evidence="5">The sequence shown here is derived from an EMBL/GenBank/DDBJ whole genome shotgun (WGS) entry which is preliminary data.</text>
</comment>
<evidence type="ECO:0000256" key="3">
    <source>
        <dbReference type="ARBA" id="ARBA00013368"/>
    </source>
</evidence>
<evidence type="ECO:0000259" key="4">
    <source>
        <dbReference type="Pfam" id="PF13476"/>
    </source>
</evidence>
<keyword evidence="5" id="KW-0269">Exonuclease</keyword>
<gene>
    <name evidence="5" type="ORF">C8E83_3388</name>
</gene>
<dbReference type="InterPro" id="IPR027417">
    <property type="entry name" value="P-loop_NTPase"/>
</dbReference>
<keyword evidence="6" id="KW-1185">Reference proteome</keyword>
<comment type="subunit">
    <text evidence="2">Heterodimer of SbcC and SbcD.</text>
</comment>
<dbReference type="AlphaFoldDB" id="A0A495IJT1"/>
<keyword evidence="5" id="KW-0540">Nuclease</keyword>
<sequence>MQLHRLTLCAIGPYAGEHTIEFAELGASGVFLLDGPTGSGKSTIIDAIVFGLYGQLAGSTSATSKDRLHSHHASAATEPFVEIVFSTGSGIYRVRRAPAWQRPKARGVGTTLQNEKVVLERLTSPDAVTGEPVSSSTQEVGHEMPGIVGLTREQFTQTVVLPQGEFAQFLGASGENRKAVLQSLFGTRIYDDTTAVLVELRRAAHNEIGAAQKAVDEALAGLRTAADDDELAADGAEDVVATFTAESTAAAARRDAARKTREAAETRAAAERALAAAIARRTSLLSRRAELEAAGQEVEGVRLRVEEAGRAATVRPTRVALDSAERALAVAEGAVAEGEGAAPALAALEPAALEARRDDLLREIGSLAGVIEVEAGLEARSSGLETATARLAEARAEADADSEALGRRGEEHEALAARLASAAALAAGGALAEQRVVDAAAARDAAVELVNLDESLRQTTDEVTGAARLAASAVEAETGLRQRRILGMAGEIATTLVDGEACAVCGSTEHPSPAVLTADHPTDDDIAEAESARQEAEAVLASKRDKLTTLTAHRDGLAARVGPLTPEAAQGALDAAVVTARSSREADAEAESLRELVDSFDATTRQLQEALQALRVRLAADGERLDADERALHADRARVATALDGRAESCGALAATLGADEGAVSRLIVARQRRDAAADDVASRRAEFDEALRAAGFETAEALDAAALPADELEALRSRVQDHDRETDLVASQLAADDIAALTGDETADVPAAELALADAREEFDALAGEASVAADRASRAGRALAILRSALAAAAEASSRARAVVRMADVASASGPENVTGVTLGTYVLLRRFEEVLAAANVRLGVMSSGRYRLESSDVREKGSGSRRTGLALTIRDNATDTTRDPKSFSGGETFYASLSLALGLADVVQAEAGGIDLGTLFVDEGFGTLDPETLDAVMSELGRLSAGGRTVGIVSHVDELKQRIADRIEVRRLPDGSSTLRTTVG</sequence>
<dbReference type="PANTHER" id="PTHR32114">
    <property type="entry name" value="ABC TRANSPORTER ABCH.3"/>
    <property type="match status" value="1"/>
</dbReference>
<dbReference type="RefSeq" id="WP_121371223.1">
    <property type="nucleotide sequence ID" value="NZ_RBKS01000001.1"/>
</dbReference>
<protein>
    <recommendedName>
        <fullName evidence="3">Nuclease SbcCD subunit C</fullName>
    </recommendedName>
</protein>
<evidence type="ECO:0000313" key="5">
    <source>
        <dbReference type="EMBL" id="RKR76223.1"/>
    </source>
</evidence>
<accession>A0A495IJT1</accession>
<feature type="domain" description="Rad50/SbcC-type AAA" evidence="4">
    <location>
        <begin position="5"/>
        <end position="181"/>
    </location>
</feature>
<evidence type="ECO:0000256" key="1">
    <source>
        <dbReference type="ARBA" id="ARBA00006930"/>
    </source>
</evidence>
<name>A0A495IJT1_9MICO</name>
<dbReference type="Gene3D" id="3.40.50.300">
    <property type="entry name" value="P-loop containing nucleotide triphosphate hydrolases"/>
    <property type="match status" value="2"/>
</dbReference>
<dbReference type="GO" id="GO:0004527">
    <property type="term" value="F:exonuclease activity"/>
    <property type="evidence" value="ECO:0007669"/>
    <property type="project" value="UniProtKB-KW"/>
</dbReference>
<dbReference type="Pfam" id="PF13558">
    <property type="entry name" value="SbcC_Walker_B"/>
    <property type="match status" value="1"/>
</dbReference>
<evidence type="ECO:0000256" key="2">
    <source>
        <dbReference type="ARBA" id="ARBA00011322"/>
    </source>
</evidence>
<dbReference type="OrthoDB" id="9795626at2"/>
<dbReference type="EMBL" id="RBKS01000001">
    <property type="protein sequence ID" value="RKR76223.1"/>
    <property type="molecule type" value="Genomic_DNA"/>
</dbReference>
<dbReference type="GO" id="GO:0016887">
    <property type="term" value="F:ATP hydrolysis activity"/>
    <property type="evidence" value="ECO:0007669"/>
    <property type="project" value="InterPro"/>
</dbReference>
<dbReference type="PANTHER" id="PTHR32114:SF2">
    <property type="entry name" value="ABC TRANSPORTER ABCH.3"/>
    <property type="match status" value="1"/>
</dbReference>
<evidence type="ECO:0000313" key="6">
    <source>
        <dbReference type="Proteomes" id="UP000280008"/>
    </source>
</evidence>
<dbReference type="Proteomes" id="UP000280008">
    <property type="component" value="Unassembled WGS sequence"/>
</dbReference>
<comment type="similarity">
    <text evidence="1">Belongs to the SMC family. SbcC subfamily.</text>
</comment>
<dbReference type="Pfam" id="PF13476">
    <property type="entry name" value="AAA_23"/>
    <property type="match status" value="1"/>
</dbReference>
<organism evidence="5 6">
    <name type="scientific">Frondihabitans australicus</name>
    <dbReference type="NCBI Taxonomy" id="386892"/>
    <lineage>
        <taxon>Bacteria</taxon>
        <taxon>Bacillati</taxon>
        <taxon>Actinomycetota</taxon>
        <taxon>Actinomycetes</taxon>
        <taxon>Micrococcales</taxon>
        <taxon>Microbacteriaceae</taxon>
        <taxon>Frondihabitans</taxon>
    </lineage>
</organism>
<keyword evidence="5" id="KW-0378">Hydrolase</keyword>
<reference evidence="5 6" key="1">
    <citation type="submission" date="2018-10" db="EMBL/GenBank/DDBJ databases">
        <title>Sequencing the genomes of 1000 actinobacteria strains.</title>
        <authorList>
            <person name="Klenk H.-P."/>
        </authorList>
    </citation>
    <scope>NUCLEOTIDE SEQUENCE [LARGE SCALE GENOMIC DNA]</scope>
    <source>
        <strain evidence="5 6">DSM 17894</strain>
    </source>
</reference>